<dbReference type="EMBL" id="PZJG01000030">
    <property type="protein sequence ID" value="RAK47819.1"/>
    <property type="molecule type" value="Genomic_DNA"/>
</dbReference>
<dbReference type="RefSeq" id="WP_111744393.1">
    <property type="nucleotide sequence ID" value="NZ_CM009972.1"/>
</dbReference>
<proteinExistence type="predicted"/>
<organism evidence="1 2">
    <name type="scientific">Macrococcoides bohemicum</name>
    <dbReference type="NCBI Taxonomy" id="1903056"/>
    <lineage>
        <taxon>Bacteria</taxon>
        <taxon>Bacillati</taxon>
        <taxon>Bacillota</taxon>
        <taxon>Bacilli</taxon>
        <taxon>Bacillales</taxon>
        <taxon>Staphylococcaceae</taxon>
        <taxon>Macrococcoides</taxon>
    </lineage>
</organism>
<gene>
    <name evidence="1" type="ORF">BHX94_12110</name>
</gene>
<protein>
    <submittedName>
        <fullName evidence="1">Uncharacterized protein</fullName>
    </submittedName>
</protein>
<comment type="caution">
    <text evidence="1">The sequence shown here is derived from an EMBL/GenBank/DDBJ whole genome shotgun (WGS) entry which is preliminary data.</text>
</comment>
<keyword evidence="1" id="KW-0614">Plasmid</keyword>
<accession>A0A327ZZY0</accession>
<dbReference type="AlphaFoldDB" id="A0A327ZZY0"/>
<dbReference type="Proteomes" id="UP000249579">
    <property type="component" value="Plasmid pZKMB1"/>
</dbReference>
<name>A0A327ZZY0_9STAP</name>
<reference evidence="1 2" key="1">
    <citation type="journal article" date="2018" name="Front. Microbiol.">
        <title>Description and Comparative Genomics of Macrococcus caseolyticus subsp. hominis subsp. nov., Macrococcus goetzii sp. nov., Macrococcus epidermidis sp. nov., and Macrococcus bohemicus sp. nov., Novel Macrococci From Human Clinical Material With Virulence Potential and Suspected Uptake of Foreign DNA by Natural Transformation.</title>
        <authorList>
            <person name="Maslanova I."/>
            <person name="Wertheimer Z."/>
            <person name="Sedlacek I."/>
            <person name="Svec P."/>
            <person name="Indrakova A."/>
            <person name="Kovarovic V."/>
            <person name="Schumann P."/>
            <person name="Sproer C."/>
            <person name="Kralova S."/>
            <person name="Sedo O."/>
            <person name="Kristofova L."/>
            <person name="Vrbovska V."/>
            <person name="Fuzik T."/>
            <person name="Petras P."/>
            <person name="Zdrahal Z."/>
            <person name="Ruzickova V."/>
            <person name="Doskar J."/>
            <person name="Pantucek R."/>
        </authorList>
    </citation>
    <scope>NUCLEOTIDE SEQUENCE [LARGE SCALE GENOMIC DNA]</scope>
    <source>
        <strain evidence="1 2">03/115</strain>
        <plasmid evidence="1">pZKMB1</plasmid>
    </source>
</reference>
<evidence type="ECO:0000313" key="2">
    <source>
        <dbReference type="Proteomes" id="UP000249579"/>
    </source>
</evidence>
<geneLocation type="plasmid" evidence="2">
    <name>pzkmb1</name>
</geneLocation>
<evidence type="ECO:0000313" key="1">
    <source>
        <dbReference type="EMBL" id="RAK47819.1"/>
    </source>
</evidence>
<sequence>MQKETITDYQNRIEFLKSYSIKGKDHDTIIKDLSLELNETDDLVKAIDFMLRLNKDMTGYELDRALEFVTEEPLDKDMDFSNLYGNDF</sequence>